<dbReference type="OrthoDB" id="67652at2"/>
<dbReference type="InterPro" id="IPR011050">
    <property type="entry name" value="Pectin_lyase_fold/virulence"/>
</dbReference>
<dbReference type="SUPFAM" id="SSF51126">
    <property type="entry name" value="Pectin lyase-like"/>
    <property type="match status" value="1"/>
</dbReference>
<comment type="caution">
    <text evidence="1">The sequence shown here is derived from an EMBL/GenBank/DDBJ whole genome shotgun (WGS) entry which is preliminary data.</text>
</comment>
<dbReference type="AlphaFoldDB" id="A0A0A3I990"/>
<evidence type="ECO:0000313" key="1">
    <source>
        <dbReference type="EMBL" id="KGR80080.1"/>
    </source>
</evidence>
<dbReference type="STRING" id="1384049.CD29_03810"/>
<name>A0A0A3I990_9BACL</name>
<reference evidence="1 2" key="1">
    <citation type="submission" date="2014-02" db="EMBL/GenBank/DDBJ databases">
        <title>Draft genome sequence of Lysinibacillus manganicus DSM 26584T.</title>
        <authorList>
            <person name="Zhang F."/>
            <person name="Wang G."/>
            <person name="Zhang L."/>
        </authorList>
    </citation>
    <scope>NUCLEOTIDE SEQUENCE [LARGE SCALE GENOMIC DNA]</scope>
    <source>
        <strain evidence="1 2">DSM 26584</strain>
    </source>
</reference>
<sequence length="414" mass="48642">MVTTTVERIRAFYEDDIATRVPFQTHPLKESDEYTKNLYCTMLTLILQYENEPMREQIVFLERIITGIELNVPVHTLIKQAKTADVEFAKEFYDQFADTTLARNFIVDALVMIYCRQKVAEKQLEFLVEVVDVLGVDEGEFEVLVQGAKVILSTPPEKAISLYNEKVVAVYELLYYLPKDDSERNIIRLFNVTLESLQKVLKEQGKTNTVYVYNSKFKLEEQFYIEETHDVYFINCEFTGNYNVHIKTNFNVTFERCYFYHMHERCIRVSRIKALYIISCKFEHCGYLYNGNGSAEGGIIWSDPWNIDIELYLIDNEFNECYTKTTSTSSSYFASGAIFFGRVCNFIAIDNKFIDCRCYSAHTQKQLFRFNNYSEHQQNPALLERFKEQLTDKKNYRSNSLQYNTFIGNNSPFY</sequence>
<dbReference type="Gene3D" id="2.160.20.10">
    <property type="entry name" value="Single-stranded right-handed beta-helix, Pectin lyase-like"/>
    <property type="match status" value="1"/>
</dbReference>
<dbReference type="InterPro" id="IPR012334">
    <property type="entry name" value="Pectin_lyas_fold"/>
</dbReference>
<protein>
    <submittedName>
        <fullName evidence="1">Uncharacterized protein</fullName>
    </submittedName>
</protein>
<proteinExistence type="predicted"/>
<evidence type="ECO:0000313" key="2">
    <source>
        <dbReference type="Proteomes" id="UP000030416"/>
    </source>
</evidence>
<gene>
    <name evidence="1" type="ORF">CD29_03810</name>
</gene>
<dbReference type="RefSeq" id="WP_036182948.1">
    <property type="nucleotide sequence ID" value="NZ_AVDA01000003.1"/>
</dbReference>
<accession>A0A0A3I990</accession>
<organism evidence="1 2">
    <name type="scientific">Ureibacillus manganicus DSM 26584</name>
    <dbReference type="NCBI Taxonomy" id="1384049"/>
    <lineage>
        <taxon>Bacteria</taxon>
        <taxon>Bacillati</taxon>
        <taxon>Bacillota</taxon>
        <taxon>Bacilli</taxon>
        <taxon>Bacillales</taxon>
        <taxon>Caryophanaceae</taxon>
        <taxon>Ureibacillus</taxon>
    </lineage>
</organism>
<dbReference type="EMBL" id="JPVN01000003">
    <property type="protein sequence ID" value="KGR80080.1"/>
    <property type="molecule type" value="Genomic_DNA"/>
</dbReference>
<dbReference type="Proteomes" id="UP000030416">
    <property type="component" value="Unassembled WGS sequence"/>
</dbReference>
<keyword evidence="2" id="KW-1185">Reference proteome</keyword>